<reference evidence="1" key="1">
    <citation type="submission" date="2022-07" db="EMBL/GenBank/DDBJ databases">
        <authorList>
            <person name="Macas J."/>
            <person name="Novak P."/>
            <person name="Neumann P."/>
        </authorList>
    </citation>
    <scope>NUCLEOTIDE SEQUENCE</scope>
</reference>
<dbReference type="Proteomes" id="UP001152523">
    <property type="component" value="Unassembled WGS sequence"/>
</dbReference>
<comment type="caution">
    <text evidence="1">The sequence shown here is derived from an EMBL/GenBank/DDBJ whole genome shotgun (WGS) entry which is preliminary data.</text>
</comment>
<keyword evidence="2" id="KW-1185">Reference proteome</keyword>
<organism evidence="1 2">
    <name type="scientific">Cuscuta epithymum</name>
    <dbReference type="NCBI Taxonomy" id="186058"/>
    <lineage>
        <taxon>Eukaryota</taxon>
        <taxon>Viridiplantae</taxon>
        <taxon>Streptophyta</taxon>
        <taxon>Embryophyta</taxon>
        <taxon>Tracheophyta</taxon>
        <taxon>Spermatophyta</taxon>
        <taxon>Magnoliopsida</taxon>
        <taxon>eudicotyledons</taxon>
        <taxon>Gunneridae</taxon>
        <taxon>Pentapetalae</taxon>
        <taxon>asterids</taxon>
        <taxon>lamiids</taxon>
        <taxon>Solanales</taxon>
        <taxon>Convolvulaceae</taxon>
        <taxon>Cuscuteae</taxon>
        <taxon>Cuscuta</taxon>
        <taxon>Cuscuta subgen. Cuscuta</taxon>
    </lineage>
</organism>
<evidence type="ECO:0000313" key="1">
    <source>
        <dbReference type="EMBL" id="CAH9121786.1"/>
    </source>
</evidence>
<proteinExistence type="predicted"/>
<name>A0AAV0EEX0_9ASTE</name>
<sequence length="143" mass="16198">MVSIQLQGLSKEDIVIQYKSMTIEAVERRARPPPEPPSWSASKPRVWKKMGELCFNSVLFCLCFSFELHVVLDVFLFPSRVILDFKLGDEKFGLLVIGSVKPITESANIIASTEIYYLRPPKFGTRKGGTVINKSGFMWLILN</sequence>
<gene>
    <name evidence="1" type="ORF">CEPIT_LOCUS23971</name>
</gene>
<protein>
    <submittedName>
        <fullName evidence="1">Uncharacterized protein</fullName>
    </submittedName>
</protein>
<evidence type="ECO:0000313" key="2">
    <source>
        <dbReference type="Proteomes" id="UP001152523"/>
    </source>
</evidence>
<dbReference type="EMBL" id="CAMAPF010000921">
    <property type="protein sequence ID" value="CAH9121786.1"/>
    <property type="molecule type" value="Genomic_DNA"/>
</dbReference>
<accession>A0AAV0EEX0</accession>
<dbReference type="AlphaFoldDB" id="A0AAV0EEX0"/>